<dbReference type="Gene3D" id="1.20.1070.10">
    <property type="entry name" value="Rhodopsin 7-helix transmembrane proteins"/>
    <property type="match status" value="1"/>
</dbReference>
<feature type="region of interest" description="Disordered" evidence="5">
    <location>
        <begin position="387"/>
        <end position="423"/>
    </location>
</feature>
<evidence type="ECO:0000256" key="4">
    <source>
        <dbReference type="ARBA" id="ARBA00023136"/>
    </source>
</evidence>
<feature type="compositionally biased region" description="Polar residues" evidence="5">
    <location>
        <begin position="227"/>
        <end position="236"/>
    </location>
</feature>
<evidence type="ECO:0000256" key="5">
    <source>
        <dbReference type="SAM" id="MobiDB-lite"/>
    </source>
</evidence>
<reference evidence="7" key="1">
    <citation type="submission" date="2020-06" db="EMBL/GenBank/DDBJ databases">
        <authorList>
            <consortium name="Plant Systems Biology data submission"/>
        </authorList>
    </citation>
    <scope>NUCLEOTIDE SEQUENCE</scope>
    <source>
        <strain evidence="7">D6</strain>
    </source>
</reference>
<gene>
    <name evidence="7" type="ORF">SEMRO_735_G194800.1</name>
</gene>
<dbReference type="PANTHER" id="PTHR23112">
    <property type="entry name" value="G PROTEIN-COUPLED RECEPTOR 157-RELATED"/>
    <property type="match status" value="1"/>
</dbReference>
<feature type="transmembrane region" description="Helical" evidence="6">
    <location>
        <begin position="149"/>
        <end position="167"/>
    </location>
</feature>
<feature type="transmembrane region" description="Helical" evidence="6">
    <location>
        <begin position="187"/>
        <end position="209"/>
    </location>
</feature>
<evidence type="ECO:0000256" key="3">
    <source>
        <dbReference type="ARBA" id="ARBA00022989"/>
    </source>
</evidence>
<protein>
    <submittedName>
        <fullName evidence="7">Uncharacterized protein</fullName>
    </submittedName>
</protein>
<dbReference type="AlphaFoldDB" id="A0A9N8EBY8"/>
<evidence type="ECO:0000313" key="7">
    <source>
        <dbReference type="EMBL" id="CAB9515735.1"/>
    </source>
</evidence>
<dbReference type="GO" id="GO:0005886">
    <property type="term" value="C:plasma membrane"/>
    <property type="evidence" value="ECO:0007669"/>
    <property type="project" value="TreeGrafter"/>
</dbReference>
<dbReference type="GO" id="GO:0007189">
    <property type="term" value="P:adenylate cyclase-activating G protein-coupled receptor signaling pathway"/>
    <property type="evidence" value="ECO:0007669"/>
    <property type="project" value="TreeGrafter"/>
</dbReference>
<organism evidence="7 8">
    <name type="scientific">Seminavis robusta</name>
    <dbReference type="NCBI Taxonomy" id="568900"/>
    <lineage>
        <taxon>Eukaryota</taxon>
        <taxon>Sar</taxon>
        <taxon>Stramenopiles</taxon>
        <taxon>Ochrophyta</taxon>
        <taxon>Bacillariophyta</taxon>
        <taxon>Bacillariophyceae</taxon>
        <taxon>Bacillariophycidae</taxon>
        <taxon>Naviculales</taxon>
        <taxon>Naviculaceae</taxon>
        <taxon>Seminavis</taxon>
    </lineage>
</organism>
<keyword evidence="2 6" id="KW-0812">Transmembrane</keyword>
<feature type="region of interest" description="Disordered" evidence="5">
    <location>
        <begin position="488"/>
        <end position="616"/>
    </location>
</feature>
<keyword evidence="3 6" id="KW-1133">Transmembrane helix</keyword>
<feature type="transmembrane region" description="Helical" evidence="6">
    <location>
        <begin position="255"/>
        <end position="277"/>
    </location>
</feature>
<evidence type="ECO:0000256" key="6">
    <source>
        <dbReference type="SAM" id="Phobius"/>
    </source>
</evidence>
<proteinExistence type="predicted"/>
<dbReference type="SUPFAM" id="SSF81321">
    <property type="entry name" value="Family A G protein-coupled receptor-like"/>
    <property type="match status" value="1"/>
</dbReference>
<feature type="compositionally biased region" description="Polar residues" evidence="5">
    <location>
        <begin position="571"/>
        <end position="587"/>
    </location>
</feature>
<feature type="region of interest" description="Disordered" evidence="5">
    <location>
        <begin position="435"/>
        <end position="473"/>
    </location>
</feature>
<dbReference type="EMBL" id="CAICTM010000734">
    <property type="protein sequence ID" value="CAB9515735.1"/>
    <property type="molecule type" value="Genomic_DNA"/>
</dbReference>
<dbReference type="Proteomes" id="UP001153069">
    <property type="component" value="Unassembled WGS sequence"/>
</dbReference>
<sequence>MAADGGNHETTTDFYVDETTLSDFQVILLHSAICFSTSLSLIGSTGIVTVARRKLSSHNPVYQRLMISLSTSDIMLSLVLIAGRWMSPSSAGDPLSKGNTTTCTILGVFVIITGLSTCIMCNYLSVYFLMTTKYGWREWEISQKLEKPAYALAFVIVATYVSLAVGLDAIQPTQNTGLCSAFGDAFIWIYTAILTIFAGGGCVATYMVYRHVYVITQASRTHDTSHAIPSSSSSNRARQEDPRQARVRRVARQAIAYYIALLNTLLWPTVYNVLVPYTDLEERAHEPAIFLLAFVGFFLYPLQGACNFVIYIQYRVKSWKRSHPQVSWITATWWAVVKPMDPPNNINSNIQTSTHISSALNSASAAMWSFPGARRVTQLLSLPFSSQHQNDRNLDSDEISSSSSDEEEFAEDDGNPDLPWYQRNTPACTRQKATMCSVDENKDESTQSTALETEENRQQATPPEVETITENNPTLEEAELVMPEEYMTQASQPEQDIEAPQETITENNPPPEESELALPADYNLQSCQQAQFIEAPQATASENNPTPKEPAIPEEHKSQASQPEQDIESPQGANAQSTLVEISSQLKIQEPSVGDSIPVAAKESDHAMNTSEPQNDIIMCKSKPVQPTGAQHWEAADVVALSHWLSKWDHSASGS</sequence>
<evidence type="ECO:0000313" key="8">
    <source>
        <dbReference type="Proteomes" id="UP001153069"/>
    </source>
</evidence>
<dbReference type="GO" id="GO:0004930">
    <property type="term" value="F:G protein-coupled receptor activity"/>
    <property type="evidence" value="ECO:0007669"/>
    <property type="project" value="TreeGrafter"/>
</dbReference>
<evidence type="ECO:0000256" key="2">
    <source>
        <dbReference type="ARBA" id="ARBA00022692"/>
    </source>
</evidence>
<feature type="compositionally biased region" description="Acidic residues" evidence="5">
    <location>
        <begin position="404"/>
        <end position="415"/>
    </location>
</feature>
<comment type="subcellular location">
    <subcellularLocation>
        <location evidence="1">Membrane</location>
        <topology evidence="1">Multi-pass membrane protein</topology>
    </subcellularLocation>
</comment>
<feature type="transmembrane region" description="Helical" evidence="6">
    <location>
        <begin position="27"/>
        <end position="50"/>
    </location>
</feature>
<feature type="transmembrane region" description="Helical" evidence="6">
    <location>
        <begin position="289"/>
        <end position="312"/>
    </location>
</feature>
<accession>A0A9N8EBY8</accession>
<feature type="transmembrane region" description="Helical" evidence="6">
    <location>
        <begin position="62"/>
        <end position="85"/>
    </location>
</feature>
<evidence type="ECO:0000256" key="1">
    <source>
        <dbReference type="ARBA" id="ARBA00004141"/>
    </source>
</evidence>
<keyword evidence="8" id="KW-1185">Reference proteome</keyword>
<name>A0A9N8EBY8_9STRA</name>
<comment type="caution">
    <text evidence="7">The sequence shown here is derived from an EMBL/GenBank/DDBJ whole genome shotgun (WGS) entry which is preliminary data.</text>
</comment>
<feature type="transmembrane region" description="Helical" evidence="6">
    <location>
        <begin position="105"/>
        <end position="129"/>
    </location>
</feature>
<dbReference type="PANTHER" id="PTHR23112:SF0">
    <property type="entry name" value="TRANSMEMBRANE PROTEIN 116"/>
    <property type="match status" value="1"/>
</dbReference>
<keyword evidence="4 6" id="KW-0472">Membrane</keyword>
<feature type="region of interest" description="Disordered" evidence="5">
    <location>
        <begin position="224"/>
        <end position="244"/>
    </location>
</feature>